<accession>A0A1G7AVE6</accession>
<evidence type="ECO:0000256" key="8">
    <source>
        <dbReference type="RuleBase" id="RU004004"/>
    </source>
</evidence>
<dbReference type="AlphaFoldDB" id="A0A1G7AVE6"/>
<evidence type="ECO:0000256" key="6">
    <source>
        <dbReference type="ARBA" id="ARBA00023237"/>
    </source>
</evidence>
<dbReference type="InterPro" id="IPR004846">
    <property type="entry name" value="T2SS/T3SS_dom"/>
</dbReference>
<dbReference type="PANTHER" id="PTHR30604:SF1">
    <property type="entry name" value="DNA UTILIZATION PROTEIN HOFQ"/>
    <property type="match status" value="1"/>
</dbReference>
<dbReference type="SMART" id="SM00965">
    <property type="entry name" value="STN"/>
    <property type="match status" value="1"/>
</dbReference>
<evidence type="ECO:0000313" key="10">
    <source>
        <dbReference type="EMBL" id="SDE17926.1"/>
    </source>
</evidence>
<protein>
    <submittedName>
        <fullName evidence="10">Type IV pilus assembly protein PilQ</fullName>
    </submittedName>
</protein>
<dbReference type="InterPro" id="IPR005644">
    <property type="entry name" value="NolW-like"/>
</dbReference>
<evidence type="ECO:0000256" key="5">
    <source>
        <dbReference type="ARBA" id="ARBA00023136"/>
    </source>
</evidence>
<evidence type="ECO:0000256" key="1">
    <source>
        <dbReference type="ARBA" id="ARBA00004370"/>
    </source>
</evidence>
<dbReference type="GO" id="GO:0009306">
    <property type="term" value="P:protein secretion"/>
    <property type="evidence" value="ECO:0007669"/>
    <property type="project" value="InterPro"/>
</dbReference>
<dbReference type="EMBL" id="FNAQ01000004">
    <property type="protein sequence ID" value="SDE17926.1"/>
    <property type="molecule type" value="Genomic_DNA"/>
</dbReference>
<dbReference type="InterPro" id="IPR011662">
    <property type="entry name" value="Secretin/TonB_short_N"/>
</dbReference>
<keyword evidence="6" id="KW-0998">Cell outer membrane</keyword>
<dbReference type="PRINTS" id="PR00811">
    <property type="entry name" value="BCTERIALGSPD"/>
</dbReference>
<dbReference type="Gene3D" id="3.30.1370.120">
    <property type="match status" value="1"/>
</dbReference>
<proteinExistence type="inferred from homology"/>
<keyword evidence="2 8" id="KW-0813">Transport</keyword>
<dbReference type="InterPro" id="IPR001775">
    <property type="entry name" value="GspD/PilQ"/>
</dbReference>
<dbReference type="Gene3D" id="3.30.1370.130">
    <property type="match status" value="1"/>
</dbReference>
<evidence type="ECO:0000313" key="11">
    <source>
        <dbReference type="Proteomes" id="UP000243205"/>
    </source>
</evidence>
<evidence type="ECO:0000259" key="9">
    <source>
        <dbReference type="SMART" id="SM00965"/>
    </source>
</evidence>
<keyword evidence="4" id="KW-0653">Protein transport</keyword>
<dbReference type="Proteomes" id="UP000243205">
    <property type="component" value="Unassembled WGS sequence"/>
</dbReference>
<evidence type="ECO:0000256" key="4">
    <source>
        <dbReference type="ARBA" id="ARBA00022927"/>
    </source>
</evidence>
<dbReference type="NCBIfam" id="TIGR02515">
    <property type="entry name" value="IV_pilus_PilQ"/>
    <property type="match status" value="1"/>
</dbReference>
<name>A0A1G7AVE6_9BACT</name>
<dbReference type="Pfam" id="PF03958">
    <property type="entry name" value="Secretin_N"/>
    <property type="match status" value="1"/>
</dbReference>
<keyword evidence="11" id="KW-1185">Reference proteome</keyword>
<dbReference type="InterPro" id="IPR013355">
    <property type="entry name" value="Pilus_4_PilQ"/>
</dbReference>
<evidence type="ECO:0000256" key="7">
    <source>
        <dbReference type="RuleBase" id="RU004003"/>
    </source>
</evidence>
<dbReference type="InterPro" id="IPR021731">
    <property type="entry name" value="AMIN_dom"/>
</dbReference>
<evidence type="ECO:0000256" key="2">
    <source>
        <dbReference type="ARBA" id="ARBA00022448"/>
    </source>
</evidence>
<gene>
    <name evidence="10" type="ORF">SAMN05661003_104188</name>
</gene>
<organism evidence="10 11">
    <name type="scientific">Desulfuromonas thiophila</name>
    <dbReference type="NCBI Taxonomy" id="57664"/>
    <lineage>
        <taxon>Bacteria</taxon>
        <taxon>Pseudomonadati</taxon>
        <taxon>Thermodesulfobacteriota</taxon>
        <taxon>Desulfuromonadia</taxon>
        <taxon>Desulfuromonadales</taxon>
        <taxon>Desulfuromonadaceae</taxon>
        <taxon>Desulfuromonas</taxon>
    </lineage>
</organism>
<comment type="subcellular location">
    <subcellularLocation>
        <location evidence="8">Cell outer membrane</location>
    </subcellularLocation>
    <subcellularLocation>
        <location evidence="1">Membrane</location>
    </subcellularLocation>
</comment>
<dbReference type="PANTHER" id="PTHR30604">
    <property type="entry name" value="PROTEIN TRANSPORT PROTEIN HOFQ"/>
    <property type="match status" value="1"/>
</dbReference>
<dbReference type="GO" id="GO:0009279">
    <property type="term" value="C:cell outer membrane"/>
    <property type="evidence" value="ECO:0007669"/>
    <property type="project" value="UniProtKB-SubCell"/>
</dbReference>
<dbReference type="Pfam" id="PF00263">
    <property type="entry name" value="Secretin"/>
    <property type="match status" value="1"/>
</dbReference>
<comment type="similarity">
    <text evidence="7">Belongs to the bacterial secretin family.</text>
</comment>
<sequence>MAMMAGVVMAASGRIDSVQVGVQSVSLLVSGAGVTFSTQTLGAPARLVVDVEGALPTFTQRQFAIDGGFSAVRVGLYPNKTRFVFDARGTLPAARVFQEGGEIVVDWADGAKGVVPAPGTPATVTQVDFGSGQGMSQLLVTLEGNAELIPPRRDGDRILFGVRPAVISRSLRRVIDASAFPSAVRQIVPYGSQPGQQRNVMFAAELKGPVEYSVALEGNQLVFRTQDGPFAEVVTADEQRPVVVPTIPGSTGAGLDAVFDSLSEPATRVPSIAGVIGAQEEPEKVYTGEPVSMTFSDAELRDVMAILHEISGKNFILDEGVSGSLTLSLQDVPWDQALDTILELKNLKMIQKGNIVHIMTEKQHFSRETEKLKARQDIKRYEETRTEIFSVSYKDTDTLEDVIDDILSDQGEVKVIEGSKKIMVNDIPSKLAEVRDLLRVLDEPVPQVMIEARIVEMRETEGMDLGVNWGFSYNNDVKTKDINNSYTLTDSAGNKYEFSKVRTDGIETVTTSQTDSAGNKNSSTDTSLIGIGTNTLNDMAMGLGGAFLLPTTLGTSGLGGVLNFGRVGLDSTIINLRLSALEASGKAKVISSPKIMTLDGEAAKIEQGTAIPYQSVSDQGTTTEFEDATLSLEVTPEVNPDDTVILQIKASNSTIGSTVATGAGSAPSIDTKEAETKLLLKDGETTVIGGIYVEAEYNNNTGTPYLKDIPFLGRLFESNSDSRERNELLIFITPHIVK</sequence>
<evidence type="ECO:0000256" key="3">
    <source>
        <dbReference type="ARBA" id="ARBA00022729"/>
    </source>
</evidence>
<feature type="domain" description="Secretin/TonB short N-terminal" evidence="9">
    <location>
        <begin position="313"/>
        <end position="361"/>
    </location>
</feature>
<dbReference type="InterPro" id="IPR038591">
    <property type="entry name" value="NolW-like_sf"/>
</dbReference>
<reference evidence="11" key="1">
    <citation type="submission" date="2016-10" db="EMBL/GenBank/DDBJ databases">
        <authorList>
            <person name="Varghese N."/>
            <person name="Submissions S."/>
        </authorList>
    </citation>
    <scope>NUCLEOTIDE SEQUENCE [LARGE SCALE GENOMIC DNA]</scope>
    <source>
        <strain evidence="11">DSM 8987</strain>
    </source>
</reference>
<dbReference type="Gene3D" id="2.60.40.3500">
    <property type="match status" value="1"/>
</dbReference>
<keyword evidence="5" id="KW-0472">Membrane</keyword>
<dbReference type="STRING" id="57664.SAMN05661003_104188"/>
<dbReference type="Pfam" id="PF11741">
    <property type="entry name" value="AMIN"/>
    <property type="match status" value="1"/>
</dbReference>
<keyword evidence="3" id="KW-0732">Signal</keyword>
<dbReference type="InterPro" id="IPR051808">
    <property type="entry name" value="Type_IV_pilus_biogenesis"/>
</dbReference>